<evidence type="ECO:0000256" key="9">
    <source>
        <dbReference type="ARBA" id="ARBA00023163"/>
    </source>
</evidence>
<proteinExistence type="predicted"/>
<dbReference type="Proteomes" id="UP000300879">
    <property type="component" value="Chromosome"/>
</dbReference>
<reference evidence="16 17" key="1">
    <citation type="submission" date="2019-05" db="EMBL/GenBank/DDBJ databases">
        <authorList>
            <person name="Chen C."/>
        </authorList>
    </citation>
    <scope>NUCLEOTIDE SEQUENCE [LARGE SCALE GENOMIC DNA]</scope>
    <source>
        <strain evidence="16 17">HB172198</strain>
    </source>
</reference>
<keyword evidence="3 12" id="KW-0597">Phosphoprotein</keyword>
<dbReference type="AlphaFoldDB" id="A0A4P8XM78"/>
<dbReference type="InterPro" id="IPR036388">
    <property type="entry name" value="WH-like_DNA-bd_sf"/>
</dbReference>
<evidence type="ECO:0000256" key="7">
    <source>
        <dbReference type="ARBA" id="ARBA00023125"/>
    </source>
</evidence>
<evidence type="ECO:0000256" key="4">
    <source>
        <dbReference type="ARBA" id="ARBA00023012"/>
    </source>
</evidence>
<gene>
    <name evidence="16" type="ORF">E6C60_2831</name>
</gene>
<evidence type="ECO:0000256" key="1">
    <source>
        <dbReference type="ARBA" id="ARBA00004496"/>
    </source>
</evidence>
<keyword evidence="7 13" id="KW-0238">DNA-binding</keyword>
<dbReference type="KEGG" id="palo:E6C60_2831"/>
<dbReference type="RefSeq" id="WP_138226397.1">
    <property type="nucleotide sequence ID" value="NZ_CP040396.1"/>
</dbReference>
<keyword evidence="6" id="KW-0843">Virulence</keyword>
<dbReference type="GO" id="GO:0032993">
    <property type="term" value="C:protein-DNA complex"/>
    <property type="evidence" value="ECO:0007669"/>
    <property type="project" value="TreeGrafter"/>
</dbReference>
<evidence type="ECO:0000256" key="10">
    <source>
        <dbReference type="ARBA" id="ARBA00037471"/>
    </source>
</evidence>
<evidence type="ECO:0000256" key="2">
    <source>
        <dbReference type="ARBA" id="ARBA00022490"/>
    </source>
</evidence>
<name>A0A4P8XM78_9BACL</name>
<dbReference type="FunFam" id="1.10.10.10:FF:000018">
    <property type="entry name" value="DNA-binding response regulator ResD"/>
    <property type="match status" value="1"/>
</dbReference>
<dbReference type="GO" id="GO:0006355">
    <property type="term" value="P:regulation of DNA-templated transcription"/>
    <property type="evidence" value="ECO:0007669"/>
    <property type="project" value="InterPro"/>
</dbReference>
<dbReference type="PANTHER" id="PTHR48111">
    <property type="entry name" value="REGULATOR OF RPOS"/>
    <property type="match status" value="1"/>
</dbReference>
<feature type="DNA-binding region" description="OmpR/PhoB-type" evidence="13">
    <location>
        <begin position="128"/>
        <end position="226"/>
    </location>
</feature>
<dbReference type="GO" id="GO:0005829">
    <property type="term" value="C:cytosol"/>
    <property type="evidence" value="ECO:0007669"/>
    <property type="project" value="TreeGrafter"/>
</dbReference>
<dbReference type="GO" id="GO:0000976">
    <property type="term" value="F:transcription cis-regulatory region binding"/>
    <property type="evidence" value="ECO:0007669"/>
    <property type="project" value="TreeGrafter"/>
</dbReference>
<dbReference type="OrthoDB" id="9790442at2"/>
<organism evidence="16 17">
    <name type="scientific">Paenibacillus algicola</name>
    <dbReference type="NCBI Taxonomy" id="2565926"/>
    <lineage>
        <taxon>Bacteria</taxon>
        <taxon>Bacillati</taxon>
        <taxon>Bacillota</taxon>
        <taxon>Bacilli</taxon>
        <taxon>Bacillales</taxon>
        <taxon>Paenibacillaceae</taxon>
        <taxon>Paenibacillus</taxon>
    </lineage>
</organism>
<dbReference type="Pfam" id="PF00486">
    <property type="entry name" value="Trans_reg_C"/>
    <property type="match status" value="1"/>
</dbReference>
<dbReference type="InterPro" id="IPR016032">
    <property type="entry name" value="Sig_transdc_resp-reg_C-effctor"/>
</dbReference>
<dbReference type="InterPro" id="IPR001867">
    <property type="entry name" value="OmpR/PhoB-type_DNA-bd"/>
</dbReference>
<dbReference type="SMART" id="SM00448">
    <property type="entry name" value="REC"/>
    <property type="match status" value="1"/>
</dbReference>
<evidence type="ECO:0000259" key="14">
    <source>
        <dbReference type="PROSITE" id="PS50110"/>
    </source>
</evidence>
<dbReference type="CDD" id="cd17574">
    <property type="entry name" value="REC_OmpR"/>
    <property type="match status" value="1"/>
</dbReference>
<evidence type="ECO:0000256" key="6">
    <source>
        <dbReference type="ARBA" id="ARBA00023026"/>
    </source>
</evidence>
<dbReference type="FunFam" id="3.40.50.2300:FF:000001">
    <property type="entry name" value="DNA-binding response regulator PhoB"/>
    <property type="match status" value="1"/>
</dbReference>
<evidence type="ECO:0000259" key="15">
    <source>
        <dbReference type="PROSITE" id="PS51755"/>
    </source>
</evidence>
<feature type="domain" description="OmpR/PhoB-type" evidence="15">
    <location>
        <begin position="128"/>
        <end position="226"/>
    </location>
</feature>
<dbReference type="Pfam" id="PF00072">
    <property type="entry name" value="Response_reg"/>
    <property type="match status" value="1"/>
</dbReference>
<keyword evidence="17" id="KW-1185">Reference proteome</keyword>
<sequence>MRKLNLLIIEDDPLICELVRLYAEKEGHGVMEAHDGITGLDKVYEEHPDMVLLDVMLPGMGGWEICERLRKESGIPVIMLTGKGEAYDRIRGLNLGADDYIVKPFDPKELMARIQAVLRRYDPSFMQETVITAGGVSLDMGEYVVRIANEVLTLPPKEMELLYYLVKNPNRVFTRQQLLDQIWGYLYEGDPRTVDVHIKRVREKLKAYATSSSITTIRGVGYKFEVVLR</sequence>
<evidence type="ECO:0000256" key="12">
    <source>
        <dbReference type="PROSITE-ProRule" id="PRU00169"/>
    </source>
</evidence>
<keyword evidence="8" id="KW-0010">Activator</keyword>
<keyword evidence="4" id="KW-0902">Two-component regulatory system</keyword>
<evidence type="ECO:0000313" key="16">
    <source>
        <dbReference type="EMBL" id="QCT03543.1"/>
    </source>
</evidence>
<dbReference type="InterPro" id="IPR039420">
    <property type="entry name" value="WalR-like"/>
</dbReference>
<dbReference type="SMART" id="SM00862">
    <property type="entry name" value="Trans_reg_C"/>
    <property type="match status" value="1"/>
</dbReference>
<dbReference type="Gene3D" id="6.10.250.690">
    <property type="match status" value="1"/>
</dbReference>
<evidence type="ECO:0000256" key="11">
    <source>
        <dbReference type="ARBA" id="ARBA00039976"/>
    </source>
</evidence>
<dbReference type="GO" id="GO:0000156">
    <property type="term" value="F:phosphorelay response regulator activity"/>
    <property type="evidence" value="ECO:0007669"/>
    <property type="project" value="TreeGrafter"/>
</dbReference>
<keyword evidence="5" id="KW-0805">Transcription regulation</keyword>
<dbReference type="InterPro" id="IPR001789">
    <property type="entry name" value="Sig_transdc_resp-reg_receiver"/>
</dbReference>
<evidence type="ECO:0000256" key="5">
    <source>
        <dbReference type="ARBA" id="ARBA00023015"/>
    </source>
</evidence>
<comment type="function">
    <text evidence="10">Member of the two-component regulatory system HssS/HssR involved in intracellular heme homeostasis and tempering of staphylococcal virulence. Phosphorylated HssR binds to a direct repeat sequence within hrtAB promoter and activates the expression of hrtAB, an efflux pump, in response to extracellular heme, hemin, hemoglobin or blood.</text>
</comment>
<keyword evidence="9" id="KW-0804">Transcription</keyword>
<dbReference type="CDD" id="cd00383">
    <property type="entry name" value="trans_reg_C"/>
    <property type="match status" value="1"/>
</dbReference>
<evidence type="ECO:0000256" key="8">
    <source>
        <dbReference type="ARBA" id="ARBA00023159"/>
    </source>
</evidence>
<dbReference type="SUPFAM" id="SSF52172">
    <property type="entry name" value="CheY-like"/>
    <property type="match status" value="1"/>
</dbReference>
<dbReference type="SUPFAM" id="SSF46894">
    <property type="entry name" value="C-terminal effector domain of the bipartite response regulators"/>
    <property type="match status" value="1"/>
</dbReference>
<dbReference type="InterPro" id="IPR011006">
    <property type="entry name" value="CheY-like_superfamily"/>
</dbReference>
<dbReference type="PANTHER" id="PTHR48111:SF49">
    <property type="entry name" value="HEME RESPONSE REGULATOR HSSR"/>
    <property type="match status" value="1"/>
</dbReference>
<feature type="modified residue" description="4-aspartylphosphate" evidence="12">
    <location>
        <position position="54"/>
    </location>
</feature>
<dbReference type="PROSITE" id="PS50110">
    <property type="entry name" value="RESPONSE_REGULATORY"/>
    <property type="match status" value="1"/>
</dbReference>
<dbReference type="Gene3D" id="1.10.10.10">
    <property type="entry name" value="Winged helix-like DNA-binding domain superfamily/Winged helix DNA-binding domain"/>
    <property type="match status" value="1"/>
</dbReference>
<keyword evidence="2" id="KW-0963">Cytoplasm</keyword>
<dbReference type="Gene3D" id="3.40.50.2300">
    <property type="match status" value="1"/>
</dbReference>
<dbReference type="PROSITE" id="PS51755">
    <property type="entry name" value="OMPR_PHOB"/>
    <property type="match status" value="1"/>
</dbReference>
<accession>A0A4P8XM78</accession>
<protein>
    <recommendedName>
        <fullName evidence="11">Heme response regulator HssR</fullName>
    </recommendedName>
</protein>
<feature type="domain" description="Response regulatory" evidence="14">
    <location>
        <begin position="5"/>
        <end position="118"/>
    </location>
</feature>
<comment type="subcellular location">
    <subcellularLocation>
        <location evidence="1">Cytoplasm</location>
    </subcellularLocation>
</comment>
<evidence type="ECO:0000313" key="17">
    <source>
        <dbReference type="Proteomes" id="UP000300879"/>
    </source>
</evidence>
<dbReference type="EMBL" id="CP040396">
    <property type="protein sequence ID" value="QCT03543.1"/>
    <property type="molecule type" value="Genomic_DNA"/>
</dbReference>
<evidence type="ECO:0000256" key="13">
    <source>
        <dbReference type="PROSITE-ProRule" id="PRU01091"/>
    </source>
</evidence>
<evidence type="ECO:0000256" key="3">
    <source>
        <dbReference type="ARBA" id="ARBA00022553"/>
    </source>
</evidence>